<dbReference type="Pfam" id="PF01347">
    <property type="entry name" value="Vitellogenin_N"/>
    <property type="match status" value="1"/>
</dbReference>
<dbReference type="Gene3D" id="2.30.230.10">
    <property type="entry name" value="Lipovitellin, beta-sheet shell regions, chain A"/>
    <property type="match status" value="1"/>
</dbReference>
<evidence type="ECO:0000313" key="8">
    <source>
        <dbReference type="Proteomes" id="UP001652620"/>
    </source>
</evidence>
<keyword evidence="4" id="KW-0256">Endoplasmic reticulum</keyword>
<evidence type="ECO:0000256" key="1">
    <source>
        <dbReference type="ARBA" id="ARBA00004240"/>
    </source>
</evidence>
<organism evidence="8 9">
    <name type="scientific">Bactrocera dorsalis</name>
    <name type="common">Oriental fruit fly</name>
    <name type="synonym">Dacus dorsalis</name>
    <dbReference type="NCBI Taxonomy" id="27457"/>
    <lineage>
        <taxon>Eukaryota</taxon>
        <taxon>Metazoa</taxon>
        <taxon>Ecdysozoa</taxon>
        <taxon>Arthropoda</taxon>
        <taxon>Hexapoda</taxon>
        <taxon>Insecta</taxon>
        <taxon>Pterygota</taxon>
        <taxon>Neoptera</taxon>
        <taxon>Endopterygota</taxon>
        <taxon>Diptera</taxon>
        <taxon>Brachycera</taxon>
        <taxon>Muscomorpha</taxon>
        <taxon>Tephritoidea</taxon>
        <taxon>Tephritidae</taxon>
        <taxon>Bactrocera</taxon>
        <taxon>Bactrocera</taxon>
    </lineage>
</organism>
<dbReference type="OrthoDB" id="5865932at2759"/>
<dbReference type="GO" id="GO:0005794">
    <property type="term" value="C:Golgi apparatus"/>
    <property type="evidence" value="ECO:0007669"/>
    <property type="project" value="TreeGrafter"/>
</dbReference>
<evidence type="ECO:0000256" key="2">
    <source>
        <dbReference type="ARBA" id="ARBA00022448"/>
    </source>
</evidence>
<dbReference type="SUPFAM" id="SSF48431">
    <property type="entry name" value="Lipovitellin-phosvitin complex, superhelical domain"/>
    <property type="match status" value="1"/>
</dbReference>
<dbReference type="GO" id="GO:0008289">
    <property type="term" value="F:lipid binding"/>
    <property type="evidence" value="ECO:0007669"/>
    <property type="project" value="InterPro"/>
</dbReference>
<gene>
    <name evidence="9" type="primary">LOC105224206</name>
</gene>
<feature type="chain" id="PRO_5045117708" evidence="6">
    <location>
        <begin position="30"/>
        <end position="889"/>
    </location>
</feature>
<dbReference type="FunCoup" id="A0A6I9UXY2">
    <property type="interactions" value="439"/>
</dbReference>
<evidence type="ECO:0000313" key="9">
    <source>
        <dbReference type="RefSeq" id="XP_011200517.2"/>
    </source>
</evidence>
<dbReference type="InterPro" id="IPR015816">
    <property type="entry name" value="Vitellinogen_b-sht_N"/>
</dbReference>
<dbReference type="InParanoid" id="A0A6I9UXY2"/>
<dbReference type="InterPro" id="IPR011030">
    <property type="entry name" value="Lipovitellin_superhlx_dom"/>
</dbReference>
<dbReference type="Gene3D" id="1.25.10.20">
    <property type="entry name" value="Vitellinogen, superhelical"/>
    <property type="match status" value="1"/>
</dbReference>
<keyword evidence="8" id="KW-1185">Reference proteome</keyword>
<dbReference type="InterPro" id="IPR039988">
    <property type="entry name" value="MTTP"/>
</dbReference>
<feature type="signal peptide" evidence="6">
    <location>
        <begin position="1"/>
        <end position="29"/>
    </location>
</feature>
<dbReference type="GeneID" id="105224206"/>
<reference evidence="9" key="2">
    <citation type="submission" date="2025-08" db="UniProtKB">
        <authorList>
            <consortium name="RefSeq"/>
        </authorList>
    </citation>
    <scope>IDENTIFICATION</scope>
    <source>
        <tissue evidence="9">Adult</tissue>
    </source>
</reference>
<evidence type="ECO:0000256" key="3">
    <source>
        <dbReference type="ARBA" id="ARBA00022729"/>
    </source>
</evidence>
<protein>
    <submittedName>
        <fullName evidence="9">Microsomal triacylglycerol transfer protein</fullName>
    </submittedName>
</protein>
<dbReference type="InterPro" id="IPR015819">
    <property type="entry name" value="Lipid_transp_b-sht_shell"/>
</dbReference>
<reference evidence="8" key="1">
    <citation type="submission" date="2025-05" db="UniProtKB">
        <authorList>
            <consortium name="RefSeq"/>
        </authorList>
    </citation>
    <scope>NUCLEOTIDE SEQUENCE [LARGE SCALE GENOMIC DNA]</scope>
</reference>
<dbReference type="GO" id="GO:0005783">
    <property type="term" value="C:endoplasmic reticulum"/>
    <property type="evidence" value="ECO:0007669"/>
    <property type="project" value="UniProtKB-SubCell"/>
</dbReference>
<comment type="subcellular location">
    <subcellularLocation>
        <location evidence="1">Endoplasmic reticulum</location>
    </subcellularLocation>
</comment>
<accession>A0A6I9UXY2</accession>
<dbReference type="SUPFAM" id="SSF56968">
    <property type="entry name" value="Lipovitellin-phosvitin complex, beta-sheet shell regions"/>
    <property type="match status" value="1"/>
</dbReference>
<dbReference type="PROSITE" id="PS51211">
    <property type="entry name" value="VITELLOGENIN"/>
    <property type="match status" value="1"/>
</dbReference>
<dbReference type="GO" id="GO:0016323">
    <property type="term" value="C:basolateral plasma membrane"/>
    <property type="evidence" value="ECO:0007669"/>
    <property type="project" value="TreeGrafter"/>
</dbReference>
<evidence type="ECO:0000256" key="5">
    <source>
        <dbReference type="PROSITE-ProRule" id="PRU00557"/>
    </source>
</evidence>
<dbReference type="AlphaFoldDB" id="A0A6I9UXY2"/>
<dbReference type="InterPro" id="IPR045811">
    <property type="entry name" value="MTP_lip-bd"/>
</dbReference>
<comment type="caution">
    <text evidence="5">Lacks conserved residue(s) required for the propagation of feature annotation.</text>
</comment>
<dbReference type="PANTHER" id="PTHR13024">
    <property type="entry name" value="MICROSOMAL TRIGLYCERIDE TRANSFER PROTEIN, LARGE SUBUNIT"/>
    <property type="match status" value="1"/>
</dbReference>
<sequence>MNMCSKQICSRRIPALLLLFCVLVPTTFSKTAFLIPPKSQHFFELTNVVSMHDLSRSSAEEASYILRSQLKVNSVWNTEQDQLLEVFITYSKLSAPAKARKSSKNAEITKIPDRPFYVSLVAGKPHKVIAHTSRDQSLLNLERGFASLLLLQYQNGPVTEVDISGKCNAFYAVKSSTNIEKIKTDCSHWDLKVNYRAEKALGITQVSQEIVEYELSAEGALMQAISSEKHRIGLAAKPDVGSEVSAKFSLTHLVESADEVKQLEFDKLDDAVKSLLEWYRVFDIEADVDGAISEIKDTTLTKEIANYVDDFTSENVGKQSLARAIAELLPVARITKQSEFVEILKSNKESAHPTIDLLAAVQTIDAHNAITEIFNFNGDDDVEFLEQYLQSLSVGTHPERAIIEDLFKRLQTTNENEKITNEKLQDTVIQTVAALTRQSGFDPNDPLLQQIRHYLLDNLSEKCTEIECKILYIRALQNLQDVSTIQTLFDSAFNGAAAESVVALQALKSFSIVNFNEMQRRSLAEIFYQSKRKFDSSARVIALDILLALKPTKEQLSELLRYLNSNDQHFEVKTFVIQKLRMVAEKCPRFRALLKSCLAELPEVNNYHVIGQKGLTTVLSRELSQTPAFNESLLSTQEIYQGVLKRGTVELLLGADKDEFSSFKIGIYTSGLSSFVGDAEDVPEDEADDSPATAGMELTVQGILLRPLVFFSGQGELMGHVWSGTASEPTPAYQATILAEDHEHYVILASGATVYMRVVGTRSIDLNGKVEFSLWNRNANTEIKQNTGAAVVGSMVAGFTYAKVENKFTLTSEPQISLQADIDFYSGVKLCMKLERPDLILNLSNTKSVYLTPSSYYKHIRTKSTHKLAGRTLALNQKNNEMCNLIFSD</sequence>
<evidence type="ECO:0000256" key="6">
    <source>
        <dbReference type="SAM" id="SignalP"/>
    </source>
</evidence>
<dbReference type="SMART" id="SM00638">
    <property type="entry name" value="LPD_N"/>
    <property type="match status" value="1"/>
</dbReference>
<dbReference type="RefSeq" id="XP_011200517.2">
    <property type="nucleotide sequence ID" value="XM_011202215.4"/>
</dbReference>
<evidence type="ECO:0000259" key="7">
    <source>
        <dbReference type="PROSITE" id="PS51211"/>
    </source>
</evidence>
<dbReference type="GO" id="GO:0042157">
    <property type="term" value="P:lipoprotein metabolic process"/>
    <property type="evidence" value="ECO:0007669"/>
    <property type="project" value="TreeGrafter"/>
</dbReference>
<feature type="domain" description="Vitellogenin" evidence="7">
    <location>
        <begin position="34"/>
        <end position="663"/>
    </location>
</feature>
<dbReference type="Pfam" id="PF19444">
    <property type="entry name" value="MTP_lip_bd"/>
    <property type="match status" value="1"/>
</dbReference>
<dbReference type="Proteomes" id="UP001652620">
    <property type="component" value="Chromosome 1"/>
</dbReference>
<dbReference type="GO" id="GO:0005548">
    <property type="term" value="F:phospholipid transporter activity"/>
    <property type="evidence" value="ECO:0007669"/>
    <property type="project" value="InterPro"/>
</dbReference>
<dbReference type="KEGG" id="bdr:105224206"/>
<dbReference type="InterPro" id="IPR001747">
    <property type="entry name" value="Vitellogenin_N"/>
</dbReference>
<evidence type="ECO:0000256" key="4">
    <source>
        <dbReference type="ARBA" id="ARBA00022824"/>
    </source>
</evidence>
<name>A0A6I9UXY2_BACDO</name>
<dbReference type="PANTHER" id="PTHR13024:SF0">
    <property type="entry name" value="MICROSOMAL TRIACYLGLYCEROL TRANSFER PROTEIN"/>
    <property type="match status" value="1"/>
</dbReference>
<keyword evidence="2" id="KW-0813">Transport</keyword>
<keyword evidence="3 6" id="KW-0732">Signal</keyword>
<proteinExistence type="predicted"/>